<gene>
    <name evidence="1" type="ORF">GCM10022393_12150</name>
</gene>
<evidence type="ECO:0008006" key="3">
    <source>
        <dbReference type="Google" id="ProtNLM"/>
    </source>
</evidence>
<organism evidence="1 2">
    <name type="scientific">Aquimarina addita</name>
    <dbReference type="NCBI Taxonomy" id="870485"/>
    <lineage>
        <taxon>Bacteria</taxon>
        <taxon>Pseudomonadati</taxon>
        <taxon>Bacteroidota</taxon>
        <taxon>Flavobacteriia</taxon>
        <taxon>Flavobacteriales</taxon>
        <taxon>Flavobacteriaceae</taxon>
        <taxon>Aquimarina</taxon>
    </lineage>
</organism>
<protein>
    <recommendedName>
        <fullName evidence="3">DUF1569 domain-containing protein</fullName>
    </recommendedName>
</protein>
<dbReference type="Proteomes" id="UP001500459">
    <property type="component" value="Unassembled WGS sequence"/>
</dbReference>
<dbReference type="EMBL" id="BAABCW010000003">
    <property type="protein sequence ID" value="GAA4113256.1"/>
    <property type="molecule type" value="Genomic_DNA"/>
</dbReference>
<reference evidence="2" key="1">
    <citation type="journal article" date="2019" name="Int. J. Syst. Evol. Microbiol.">
        <title>The Global Catalogue of Microorganisms (GCM) 10K type strain sequencing project: providing services to taxonomists for standard genome sequencing and annotation.</title>
        <authorList>
            <consortium name="The Broad Institute Genomics Platform"/>
            <consortium name="The Broad Institute Genome Sequencing Center for Infectious Disease"/>
            <person name="Wu L."/>
            <person name="Ma J."/>
        </authorList>
    </citation>
    <scope>NUCLEOTIDE SEQUENCE [LARGE SCALE GENOMIC DNA]</scope>
    <source>
        <strain evidence="2">JCM 17106</strain>
    </source>
</reference>
<accession>A0ABP7XE68</accession>
<evidence type="ECO:0000313" key="2">
    <source>
        <dbReference type="Proteomes" id="UP001500459"/>
    </source>
</evidence>
<proteinExistence type="predicted"/>
<dbReference type="Gene3D" id="1.20.120.450">
    <property type="entry name" value="dinb family like domain"/>
    <property type="match status" value="1"/>
</dbReference>
<evidence type="ECO:0000313" key="1">
    <source>
        <dbReference type="EMBL" id="GAA4113256.1"/>
    </source>
</evidence>
<keyword evidence="2" id="KW-1185">Reference proteome</keyword>
<dbReference type="RefSeq" id="WP_344925617.1">
    <property type="nucleotide sequence ID" value="NZ_BAABCW010000003.1"/>
</dbReference>
<dbReference type="InterPro" id="IPR011463">
    <property type="entry name" value="DUF1569"/>
</dbReference>
<sequence length="147" mass="17966">MKSLFNERVYQEIEKRILRLSNTSTPVWGTMDVSQMLHHCQFPLKIVLQKEHPRLKNSLLARLFFKKALYNDKLWRKNLPTHVKLKVNTSKNFNEEQKLLLSLILEFYNKRQVQEWNPHPMFGKFTYEQWGKMQYKHLDHHLRQFNV</sequence>
<dbReference type="InterPro" id="IPR034660">
    <property type="entry name" value="DinB/YfiT-like"/>
</dbReference>
<name>A0ABP7XE68_9FLAO</name>
<dbReference type="Pfam" id="PF07606">
    <property type="entry name" value="DUF1569"/>
    <property type="match status" value="1"/>
</dbReference>
<comment type="caution">
    <text evidence="1">The sequence shown here is derived from an EMBL/GenBank/DDBJ whole genome shotgun (WGS) entry which is preliminary data.</text>
</comment>